<accession>A0A6A6SLE1</accession>
<feature type="region of interest" description="Disordered" evidence="1">
    <location>
        <begin position="193"/>
        <end position="222"/>
    </location>
</feature>
<evidence type="ECO:0000313" key="2">
    <source>
        <dbReference type="EMBL" id="KAF2647787.1"/>
    </source>
</evidence>
<evidence type="ECO:0000256" key="1">
    <source>
        <dbReference type="SAM" id="MobiDB-lite"/>
    </source>
</evidence>
<dbReference type="OrthoDB" id="5341904at2759"/>
<feature type="region of interest" description="Disordered" evidence="1">
    <location>
        <begin position="697"/>
        <end position="738"/>
    </location>
</feature>
<feature type="compositionally biased region" description="Basic residues" evidence="1">
    <location>
        <begin position="325"/>
        <end position="334"/>
    </location>
</feature>
<sequence length="1043" mass="114223">MGNAQSTGPHHRLSKPKTNTNSPFGTPKADSSPASVSLKYADLSIEGRQQLKAHLTSPVETEFDPNAYTYENDGIGELASHVQVRLSGLSRSNSVMSQFGSGRDTSARLASLPGSKLSLVSNTERVDLDTAIKILHEVRRNASPEDLAALHQALQPTTSPPPDADHIPSRRTSVVNRSSSSLIRRRSLIATPGLATRSSPNPAPRRTWNSWKPSHAETEVTPQADLPKKHKWNVEMMGTSPLTRLAALDLAEDGRGSPAPRAQTPGDMDYSHLGSLKLGSLVVTNGAASPAPSGRDILRRRSNADVNVQEDYFTEPGGATTWKQATKRGHKRSKSSVLPTSPPLYRNVVVHGNQKNKPVARSESPLKTEASAQQDIRDTRLHAHVEPGNLVLHFTDKSAETLAKDYMSEIPNSPFIVVDPTTHEHDEGFVDCTLDDAMSFRKEAFRILDGTVFSEPSMSFDSPRPSFQENTPEKLVTLEKSRKGSPSILSQAFRKSRKKDRRPTPKKADSGYSSGGSFRIGHRQASHEGGLPTILKKPSFAAVTLKDVQGSESDDVTSLYTFEQMLALPISKPLPPVPTIENVDYRPAQPEVLVPLEPALSPSPISPRTVTSAASYWTADTTMSSNQRRLQKRRPSYQELPVVQSCPHTVDGTIPNVPDNVRAKFVRRLSEAPEMECLTHTYLSKEHIKAEESAIDNPFPMDLDFDAASPTPSPRPRHHTRSQTERPPTPPRHGVRRSLSWFRKSGAAEAKQEFPIADEKAVLGLIDLGTVGSALGSSPYDIALSSHSRKAVTSPTHPHQLGTSMPRTKSTVTMDAETAAKVARMRSKDRALLRPEMPQRPRSYHDMNLEAGEAMAFRSRPRSVHADMPSVPPAEAEVLSHTPDSAHRRHQPQQPPAEVTLSGAQSSLNFRARSTGRGPVVSQLVDKYDKTSSSPSVQPDWDAHARLWSQRRKSIGEGLRQHAQASQVDSSRPDERASSQPPEDMTSYGRYSGGLHYGYEGRGYGVGGSAGTRVLHSASRKSMHFSTEFGVDLSDVPIFVQRM</sequence>
<feature type="region of interest" description="Disordered" evidence="1">
    <location>
        <begin position="860"/>
        <end position="900"/>
    </location>
</feature>
<proteinExistence type="predicted"/>
<keyword evidence="3" id="KW-1185">Reference proteome</keyword>
<protein>
    <submittedName>
        <fullName evidence="2">Uncharacterized protein</fullName>
    </submittedName>
</protein>
<feature type="region of interest" description="Disordered" evidence="1">
    <location>
        <begin position="1"/>
        <end position="36"/>
    </location>
</feature>
<feature type="region of interest" description="Disordered" evidence="1">
    <location>
        <begin position="154"/>
        <end position="178"/>
    </location>
</feature>
<dbReference type="AlphaFoldDB" id="A0A6A6SLE1"/>
<feature type="region of interest" description="Disordered" evidence="1">
    <location>
        <begin position="955"/>
        <end position="991"/>
    </location>
</feature>
<dbReference type="EMBL" id="MU004583">
    <property type="protein sequence ID" value="KAF2647787.1"/>
    <property type="molecule type" value="Genomic_DNA"/>
</dbReference>
<feature type="region of interest" description="Disordered" evidence="1">
    <location>
        <begin position="790"/>
        <end position="813"/>
    </location>
</feature>
<dbReference type="Proteomes" id="UP000799324">
    <property type="component" value="Unassembled WGS sequence"/>
</dbReference>
<evidence type="ECO:0000313" key="3">
    <source>
        <dbReference type="Proteomes" id="UP000799324"/>
    </source>
</evidence>
<name>A0A6A6SLE1_9PLEO</name>
<feature type="compositionally biased region" description="Polar residues" evidence="1">
    <location>
        <begin position="791"/>
        <end position="813"/>
    </location>
</feature>
<organism evidence="2 3">
    <name type="scientific">Lophiostoma macrostomum CBS 122681</name>
    <dbReference type="NCBI Taxonomy" id="1314788"/>
    <lineage>
        <taxon>Eukaryota</taxon>
        <taxon>Fungi</taxon>
        <taxon>Dikarya</taxon>
        <taxon>Ascomycota</taxon>
        <taxon>Pezizomycotina</taxon>
        <taxon>Dothideomycetes</taxon>
        <taxon>Pleosporomycetidae</taxon>
        <taxon>Pleosporales</taxon>
        <taxon>Lophiostomataceae</taxon>
        <taxon>Lophiostoma</taxon>
    </lineage>
</organism>
<gene>
    <name evidence="2" type="ORF">K491DRAFT_278993</name>
</gene>
<reference evidence="2" key="1">
    <citation type="journal article" date="2020" name="Stud. Mycol.">
        <title>101 Dothideomycetes genomes: a test case for predicting lifestyles and emergence of pathogens.</title>
        <authorList>
            <person name="Haridas S."/>
            <person name="Albert R."/>
            <person name="Binder M."/>
            <person name="Bloem J."/>
            <person name="Labutti K."/>
            <person name="Salamov A."/>
            <person name="Andreopoulos B."/>
            <person name="Baker S."/>
            <person name="Barry K."/>
            <person name="Bills G."/>
            <person name="Bluhm B."/>
            <person name="Cannon C."/>
            <person name="Castanera R."/>
            <person name="Culley D."/>
            <person name="Daum C."/>
            <person name="Ezra D."/>
            <person name="Gonzalez J."/>
            <person name="Henrissat B."/>
            <person name="Kuo A."/>
            <person name="Liang C."/>
            <person name="Lipzen A."/>
            <person name="Lutzoni F."/>
            <person name="Magnuson J."/>
            <person name="Mondo S."/>
            <person name="Nolan M."/>
            <person name="Ohm R."/>
            <person name="Pangilinan J."/>
            <person name="Park H.-J."/>
            <person name="Ramirez L."/>
            <person name="Alfaro M."/>
            <person name="Sun H."/>
            <person name="Tritt A."/>
            <person name="Yoshinaga Y."/>
            <person name="Zwiers L.-H."/>
            <person name="Turgeon B."/>
            <person name="Goodwin S."/>
            <person name="Spatafora J."/>
            <person name="Crous P."/>
            <person name="Grigoriev I."/>
        </authorList>
    </citation>
    <scope>NUCLEOTIDE SEQUENCE</scope>
    <source>
        <strain evidence="2">CBS 122681</strain>
    </source>
</reference>
<feature type="region of interest" description="Disordered" evidence="1">
    <location>
        <begin position="479"/>
        <end position="532"/>
    </location>
</feature>
<feature type="region of interest" description="Disordered" evidence="1">
    <location>
        <begin position="317"/>
        <end position="344"/>
    </location>
</feature>